<dbReference type="AlphaFoldDB" id="A0A2H6MYW9"/>
<protein>
    <submittedName>
        <fullName evidence="1">Uncharacterized protein</fullName>
    </submittedName>
</protein>
<dbReference type="EMBL" id="IACI01024076">
    <property type="protein sequence ID" value="LAA20825.1"/>
    <property type="molecule type" value="Transcribed_RNA"/>
</dbReference>
<organism evidence="1">
    <name type="scientific">Micrurus carvalhoi</name>
    <dbReference type="NCBI Taxonomy" id="3147026"/>
    <lineage>
        <taxon>Eukaryota</taxon>
        <taxon>Metazoa</taxon>
        <taxon>Chordata</taxon>
        <taxon>Craniata</taxon>
        <taxon>Vertebrata</taxon>
        <taxon>Euteleostomi</taxon>
        <taxon>Lepidosauria</taxon>
        <taxon>Squamata</taxon>
        <taxon>Bifurcata</taxon>
        <taxon>Unidentata</taxon>
        <taxon>Episquamata</taxon>
        <taxon>Toxicofera</taxon>
        <taxon>Serpentes</taxon>
        <taxon>Colubroidea</taxon>
        <taxon>Elapidae</taxon>
        <taxon>Elapinae</taxon>
        <taxon>Micrurus</taxon>
    </lineage>
</organism>
<evidence type="ECO:0000313" key="1">
    <source>
        <dbReference type="EMBL" id="LAA20825.1"/>
    </source>
</evidence>
<sequence length="106" mass="11998">MENRLSKKFVYLQQSNLLLLPGPDQDWEVGLEEDLNLSFCHFPAKADFGSQVGFLIATQIVTKKSDWMKKCILKGSVNFSCSWAQTVKTGSLTNLGSFFSDWLIMK</sequence>
<reference evidence="1" key="2">
    <citation type="submission" date="2017-12" db="EMBL/GenBank/DDBJ databases">
        <title>Coralsnake Venomics: Analyses of Venom Gland Transcriptomes and Proteomes of Six Brazilian Taxa.</title>
        <authorList>
            <person name="Aird S.D."/>
            <person name="Jorge da Silva N."/>
            <person name="Qiu L."/>
            <person name="Villar-Briones A."/>
            <person name="Aparecida-Saddi V."/>
            <person name="Campos-Telles M.P."/>
            <person name="Grau M."/>
            <person name="Mikheyev A.S."/>
        </authorList>
    </citation>
    <scope>NUCLEOTIDE SEQUENCE</scope>
    <source>
        <tissue evidence="1">Venom_gland</tissue>
    </source>
</reference>
<accession>A0A2H6MYW9</accession>
<proteinExistence type="predicted"/>
<name>A0A2H6MYW9_9SAUR</name>
<reference evidence="1" key="1">
    <citation type="submission" date="2017-07" db="EMBL/GenBank/DDBJ databases">
        <authorList>
            <person name="Mikheyev A."/>
            <person name="Grau M."/>
        </authorList>
    </citation>
    <scope>NUCLEOTIDE SEQUENCE</scope>
    <source>
        <tissue evidence="1">Venom_gland</tissue>
    </source>
</reference>